<proteinExistence type="predicted"/>
<evidence type="ECO:0000259" key="1">
    <source>
        <dbReference type="Pfam" id="PF01471"/>
    </source>
</evidence>
<dbReference type="InterPro" id="IPR036365">
    <property type="entry name" value="PGBD-like_sf"/>
</dbReference>
<gene>
    <name evidence="2" type="ORF">UFOPK2658_01568</name>
    <name evidence="3" type="ORF">UFOPK2880_01592</name>
    <name evidence="4" type="ORF">UFOPK3004_00944</name>
</gene>
<dbReference type="Gene3D" id="1.10.101.10">
    <property type="entry name" value="PGBD-like superfamily/PGBD"/>
    <property type="match status" value="1"/>
</dbReference>
<dbReference type="Pfam" id="PF01471">
    <property type="entry name" value="PG_binding_1"/>
    <property type="match status" value="1"/>
</dbReference>
<reference evidence="2" key="1">
    <citation type="submission" date="2020-05" db="EMBL/GenBank/DDBJ databases">
        <authorList>
            <person name="Chiriac C."/>
            <person name="Salcher M."/>
            <person name="Ghai R."/>
            <person name="Kavagutti S V."/>
        </authorList>
    </citation>
    <scope>NUCLEOTIDE SEQUENCE</scope>
</reference>
<dbReference type="AlphaFoldDB" id="A0A6J6S215"/>
<organism evidence="2">
    <name type="scientific">freshwater metagenome</name>
    <dbReference type="NCBI Taxonomy" id="449393"/>
    <lineage>
        <taxon>unclassified sequences</taxon>
        <taxon>metagenomes</taxon>
        <taxon>ecological metagenomes</taxon>
    </lineage>
</organism>
<feature type="domain" description="Peptidoglycan binding-like" evidence="1">
    <location>
        <begin position="183"/>
        <end position="239"/>
    </location>
</feature>
<dbReference type="EMBL" id="CAEZZP010000132">
    <property type="protein sequence ID" value="CAB4783440.1"/>
    <property type="molecule type" value="Genomic_DNA"/>
</dbReference>
<protein>
    <submittedName>
        <fullName evidence="2">Unannotated protein</fullName>
    </submittedName>
</protein>
<evidence type="ECO:0000313" key="4">
    <source>
        <dbReference type="EMBL" id="CAB4806107.1"/>
    </source>
</evidence>
<accession>A0A6J6S215</accession>
<name>A0A6J6S215_9ZZZZ</name>
<sequence>MNLKFLRWFSAGVLGLGLLVGCGSATSTSDEGSTPISEVPITEASTTTLEIPTTTSVVDAGPACSMSAVDPGQVNESGQTAGDLDVVRCIGDWMITQRFPDCGECEGVTPFHIEDNAWKMYEHLYIYCYSVPDGYGPTPEGTPVDQSFILSTIQIAVSRYACDQENQGYHSESAADQLLYGDTGSRVTALQEALIAAGFLQDSADGEYGPATIEAVMNFQFSQGIPVDGIAGPNTHALLGIAYP</sequence>
<dbReference type="InterPro" id="IPR002477">
    <property type="entry name" value="Peptidoglycan-bd-like"/>
</dbReference>
<dbReference type="PROSITE" id="PS51257">
    <property type="entry name" value="PROKAR_LIPOPROTEIN"/>
    <property type="match status" value="1"/>
</dbReference>
<dbReference type="EMBL" id="CAFAAL010000075">
    <property type="protein sequence ID" value="CAB4806107.1"/>
    <property type="molecule type" value="Genomic_DNA"/>
</dbReference>
<dbReference type="SUPFAM" id="SSF47090">
    <property type="entry name" value="PGBD-like"/>
    <property type="match status" value="1"/>
</dbReference>
<evidence type="ECO:0000313" key="2">
    <source>
        <dbReference type="EMBL" id="CAB4729030.1"/>
    </source>
</evidence>
<dbReference type="InterPro" id="IPR036366">
    <property type="entry name" value="PGBDSf"/>
</dbReference>
<dbReference type="EMBL" id="CAEZYH010000091">
    <property type="protein sequence ID" value="CAB4729030.1"/>
    <property type="molecule type" value="Genomic_DNA"/>
</dbReference>
<evidence type="ECO:0000313" key="3">
    <source>
        <dbReference type="EMBL" id="CAB4783440.1"/>
    </source>
</evidence>